<evidence type="ECO:0000256" key="6">
    <source>
        <dbReference type="ARBA" id="ARBA00022692"/>
    </source>
</evidence>
<dbReference type="EMBL" id="AP021881">
    <property type="protein sequence ID" value="BBP02373.1"/>
    <property type="molecule type" value="Genomic_DNA"/>
</dbReference>
<evidence type="ECO:0000256" key="1">
    <source>
        <dbReference type="ARBA" id="ARBA00004383"/>
    </source>
</evidence>
<keyword evidence="5" id="KW-0997">Cell inner membrane</keyword>
<dbReference type="PANTHER" id="PTHR33446:SF11">
    <property type="entry name" value="TONB3"/>
    <property type="match status" value="1"/>
</dbReference>
<dbReference type="Pfam" id="PF03544">
    <property type="entry name" value="TonB_C"/>
    <property type="match status" value="1"/>
</dbReference>
<dbReference type="GO" id="GO:0031992">
    <property type="term" value="F:energy transducer activity"/>
    <property type="evidence" value="ECO:0007669"/>
    <property type="project" value="TreeGrafter"/>
</dbReference>
<dbReference type="PROSITE" id="PS52015">
    <property type="entry name" value="TONB_CTD"/>
    <property type="match status" value="1"/>
</dbReference>
<keyword evidence="3" id="KW-0813">Transport</keyword>
<evidence type="ECO:0000256" key="4">
    <source>
        <dbReference type="ARBA" id="ARBA00022475"/>
    </source>
</evidence>
<gene>
    <name evidence="12" type="primary">tonB3</name>
    <name evidence="12" type="ORF">SFSGTM_30810</name>
</gene>
<comment type="similarity">
    <text evidence="2">Belongs to the TonB family.</text>
</comment>
<feature type="compositionally biased region" description="Low complexity" evidence="10">
    <location>
        <begin position="136"/>
        <end position="146"/>
    </location>
</feature>
<keyword evidence="8" id="KW-1133">Transmembrane helix</keyword>
<feature type="region of interest" description="Disordered" evidence="10">
    <location>
        <begin position="66"/>
        <end position="109"/>
    </location>
</feature>
<dbReference type="Proteomes" id="UP000463939">
    <property type="component" value="Chromosome"/>
</dbReference>
<evidence type="ECO:0000256" key="2">
    <source>
        <dbReference type="ARBA" id="ARBA00006555"/>
    </source>
</evidence>
<evidence type="ECO:0000256" key="3">
    <source>
        <dbReference type="ARBA" id="ARBA00022448"/>
    </source>
</evidence>
<dbReference type="InterPro" id="IPR006260">
    <property type="entry name" value="TonB/TolA_C"/>
</dbReference>
<dbReference type="KEGG" id="sniv:SFSGTM_30810"/>
<dbReference type="GO" id="GO:0015031">
    <property type="term" value="P:protein transport"/>
    <property type="evidence" value="ECO:0007669"/>
    <property type="project" value="UniProtKB-KW"/>
</dbReference>
<dbReference type="RefSeq" id="WP_232525999.1">
    <property type="nucleotide sequence ID" value="NZ_AP021881.1"/>
</dbReference>
<dbReference type="GO" id="GO:0098797">
    <property type="term" value="C:plasma membrane protein complex"/>
    <property type="evidence" value="ECO:0007669"/>
    <property type="project" value="TreeGrafter"/>
</dbReference>
<proteinExistence type="inferred from homology"/>
<dbReference type="SUPFAM" id="SSF74653">
    <property type="entry name" value="TolA/TonB C-terminal domain"/>
    <property type="match status" value="1"/>
</dbReference>
<evidence type="ECO:0000256" key="8">
    <source>
        <dbReference type="ARBA" id="ARBA00022989"/>
    </source>
</evidence>
<keyword evidence="9" id="KW-0472">Membrane</keyword>
<dbReference type="InterPro" id="IPR037682">
    <property type="entry name" value="TonB_C"/>
</dbReference>
<keyword evidence="6" id="KW-0812">Transmembrane</keyword>
<dbReference type="GO" id="GO:0055085">
    <property type="term" value="P:transmembrane transport"/>
    <property type="evidence" value="ECO:0007669"/>
    <property type="project" value="InterPro"/>
</dbReference>
<evidence type="ECO:0000256" key="7">
    <source>
        <dbReference type="ARBA" id="ARBA00022927"/>
    </source>
</evidence>
<keyword evidence="7" id="KW-0653">Protein transport</keyword>
<sequence>MKLINDLAATLRLPVMFVSALLLSLVLHGLVLAMHFSFPIVSEMNLFTPPLEVVLVNSKSAKRPHKADALAQANLDGGGNTDDDRRAKSPLPAMSHDQRQSEAASAQQRVQLLEEQERKIMTQLKSNYSLHDGHPQTEQTAQPATQSGKGTLLEQSLEMAKLEAQIAQEYDAYQKRPRKLFIGASAQEYVFARYIEDWRIKVERIGNQNYPEEARRQKVYGKLQLSVSIKADGTLSDIEVTRSSGSKVLDDAAVSIVRRSAPYAPFPEDVRKKADVVVITRTWTFAPGDQLSTKE</sequence>
<evidence type="ECO:0000256" key="10">
    <source>
        <dbReference type="SAM" id="MobiDB-lite"/>
    </source>
</evidence>
<protein>
    <submittedName>
        <fullName evidence="12">Transporter TonB</fullName>
    </submittedName>
</protein>
<dbReference type="Gene3D" id="3.30.1150.10">
    <property type="match status" value="1"/>
</dbReference>
<dbReference type="NCBIfam" id="TIGR01352">
    <property type="entry name" value="tonB_Cterm"/>
    <property type="match status" value="1"/>
</dbReference>
<name>A0A809SB04_9PROT</name>
<evidence type="ECO:0000313" key="12">
    <source>
        <dbReference type="EMBL" id="BBP02373.1"/>
    </source>
</evidence>
<keyword evidence="13" id="KW-1185">Reference proteome</keyword>
<evidence type="ECO:0000313" key="13">
    <source>
        <dbReference type="Proteomes" id="UP000463939"/>
    </source>
</evidence>
<dbReference type="AlphaFoldDB" id="A0A809SB04"/>
<feature type="domain" description="TonB C-terminal" evidence="11">
    <location>
        <begin position="195"/>
        <end position="292"/>
    </location>
</feature>
<accession>A0A809SB04</accession>
<feature type="region of interest" description="Disordered" evidence="10">
    <location>
        <begin position="129"/>
        <end position="149"/>
    </location>
</feature>
<evidence type="ECO:0000256" key="5">
    <source>
        <dbReference type="ARBA" id="ARBA00022519"/>
    </source>
</evidence>
<reference evidence="13" key="1">
    <citation type="submission" date="2019-11" db="EMBL/GenBank/DDBJ databases">
        <title>Isolation and characterization of a novel species in the genus Sulfuriferula.</title>
        <authorList>
            <person name="Mochizuki J."/>
            <person name="Kojima H."/>
            <person name="Fukui M."/>
        </authorList>
    </citation>
    <scope>NUCLEOTIDE SEQUENCE [LARGE SCALE GENOMIC DNA]</scope>
    <source>
        <strain evidence="13">SGTM</strain>
    </source>
</reference>
<evidence type="ECO:0000259" key="11">
    <source>
        <dbReference type="PROSITE" id="PS52015"/>
    </source>
</evidence>
<dbReference type="PANTHER" id="PTHR33446">
    <property type="entry name" value="PROTEIN TONB-RELATED"/>
    <property type="match status" value="1"/>
</dbReference>
<organism evidence="12 13">
    <name type="scientific">Sulfuriferula nivalis</name>
    <dbReference type="NCBI Taxonomy" id="2675298"/>
    <lineage>
        <taxon>Bacteria</taxon>
        <taxon>Pseudomonadati</taxon>
        <taxon>Pseudomonadota</taxon>
        <taxon>Betaproteobacteria</taxon>
        <taxon>Nitrosomonadales</taxon>
        <taxon>Sulfuricellaceae</taxon>
        <taxon>Sulfuriferula</taxon>
    </lineage>
</organism>
<dbReference type="InterPro" id="IPR051045">
    <property type="entry name" value="TonB-dependent_transducer"/>
</dbReference>
<evidence type="ECO:0000256" key="9">
    <source>
        <dbReference type="ARBA" id="ARBA00023136"/>
    </source>
</evidence>
<keyword evidence="4" id="KW-1003">Cell membrane</keyword>
<comment type="subcellular location">
    <subcellularLocation>
        <location evidence="1">Cell inner membrane</location>
        <topology evidence="1">Single-pass membrane protein</topology>
        <orientation evidence="1">Periplasmic side</orientation>
    </subcellularLocation>
</comment>